<feature type="domain" description="Integrase catalytic" evidence="18">
    <location>
        <begin position="1003"/>
        <end position="1165"/>
    </location>
</feature>
<sequence length="1367" mass="156270">MDQHVEQLEKTMGSLMSSQQQLMEKMAEIYAKVVTMSSNREEGEGSQSRNNKRPEGSERNNFFRFHETPAADQVELASFHLEGEAQLWYQLMQQETETIDWQTFKAGLLARYGPTQFYDYFGELTKLQQLGSVKEYHTKFEQLLAKAGYLPPMRQVSCFVSGLKESIKADVLAGRPADLSSAIGLARLFEARNSSLRRNTPSTQPTNKNFSAMAREETKPKPPFPLRRMTPTELQERRAKGLCYNCNEKFVPGHRCKKLFVIEACSEDEEDSDMELENVEEAETPGISLHAMNGGNAPDTMRVAGVVQAIPTTILLDSGSSHNFVCETLARKLQLHPVKGPKIRVMVASGEKLISKGKCVGVAVKMGRFIARVDFFILPLEGYEVVMGTQWLRTLGEIMWDFSKLVMKFQWAGRQVILKGLTDQVIEGEDMEKEVGKHPIGALVQIVALDSNIQAAKEEEIAIELQQLLESFQGIFREPTGLPPNRAQDHCIPLQPGSQPICSKPYRYPHYQKTEIERLVAELLSTGVIRHSNSPFSSPVVLVKKQDGTWRMCVDYRSLNRITIKDKFPIPIIDELLDELHGAKFFSKLDLRSGYHQVRVQANDIPKTAFRTHHGHFEFLVMPFGLTNAPSTFQALMNEVFKEQLRSGENVSLGQTAVQYLGHIISQDGVCVDPEKVSAMVQWPQPRSPRAMRGFLGLTGYYRKFIQDYGKIAAPLTQMLRKNSYQWSDKAVTAFEKLKNAMTRAPVLALPDFSRQFVVECDACGSGIGAVLRQERPIAFYSQALHGKNLMMSTYEKEMLALVMAVRKWKHYLLGRKFVVRTDQRSLQYLWSQKIATEAQQKWLYKLMGFDFSIEYKRGSENKVADALSRRDEGTKEEQLLALSSPIPHWVDAIREEQQSRSQLKQLVQRVQEDEAVGPWEVRDGLLMFKGRIYVDSDSHLKQDIINQFHGSSHEGFHKTFQRVRANFYWLKMREDIKAFIKECEICQKHKVEQRSPAGLLQPLSIPNRVWEDISMDFIDGLPLSQGKSTIMVVVDRLSKYSHFMPVSHPYTAVSIAHIFFENIFKLHGMPRTIVCDRDVTFTSGFWTELFRLNGTSFNFSSAYHPQTDGQTEVVNRTVEMYLRCFTSDKPKQWVRWLCWAEYCYNTSWHSAIKRTPFEVVYGREPPSLLAYVPGTAKVAAVEDELLQRDAVLKGLKENIKLAQVRMKKTYDSKHREKNFEIGDWVYVRLQPYRQVSVSMRRNAKLSPRFYGPFRILQRIGQVAYKLELPAGSRIHSVFHVSLLKEKLGDKISVEPQLPITVGNDETLGVRPMAVLDYRKRNNREEVLVQWQGLPASDATWEDLVAMKLQFPEYGLEDKGLCKRGGI</sequence>
<dbReference type="Gene3D" id="3.30.70.270">
    <property type="match status" value="2"/>
</dbReference>
<dbReference type="Pfam" id="PF00385">
    <property type="entry name" value="Chromo"/>
    <property type="match status" value="1"/>
</dbReference>
<evidence type="ECO:0000256" key="16">
    <source>
        <dbReference type="SAM" id="MobiDB-lite"/>
    </source>
</evidence>
<name>A0A2N9F4Y1_FAGSY</name>
<keyword evidence="2" id="KW-0808">Transferase</keyword>
<dbReference type="CDD" id="cd01647">
    <property type="entry name" value="RT_LTR"/>
    <property type="match status" value="1"/>
</dbReference>
<dbReference type="CDD" id="cd00303">
    <property type="entry name" value="retropepsin_like"/>
    <property type="match status" value="1"/>
</dbReference>
<dbReference type="Pfam" id="PF00078">
    <property type="entry name" value="RVT_1"/>
    <property type="match status" value="1"/>
</dbReference>
<keyword evidence="3" id="KW-0548">Nucleotidyltransferase</keyword>
<dbReference type="InterPro" id="IPR012337">
    <property type="entry name" value="RNaseH-like_sf"/>
</dbReference>
<evidence type="ECO:0000256" key="12">
    <source>
        <dbReference type="ARBA" id="ARBA00022932"/>
    </source>
</evidence>
<evidence type="ECO:0000313" key="19">
    <source>
        <dbReference type="EMBL" id="SPC81844.1"/>
    </source>
</evidence>
<dbReference type="EMBL" id="OIVN01000541">
    <property type="protein sequence ID" value="SPC81844.1"/>
    <property type="molecule type" value="Genomic_DNA"/>
</dbReference>
<evidence type="ECO:0000256" key="14">
    <source>
        <dbReference type="ARBA" id="ARBA00023172"/>
    </source>
</evidence>
<evidence type="ECO:0000256" key="7">
    <source>
        <dbReference type="ARBA" id="ARBA00022759"/>
    </source>
</evidence>
<feature type="region of interest" description="Disordered" evidence="16">
    <location>
        <begin position="196"/>
        <end position="228"/>
    </location>
</feature>
<dbReference type="InterPro" id="IPR000477">
    <property type="entry name" value="RT_dom"/>
</dbReference>
<dbReference type="Pfam" id="PF17919">
    <property type="entry name" value="RT_RNaseH_2"/>
    <property type="match status" value="1"/>
</dbReference>
<gene>
    <name evidence="19" type="ORF">FSB_LOCUS9726</name>
</gene>
<dbReference type="Pfam" id="PF03732">
    <property type="entry name" value="Retrotrans_gag"/>
    <property type="match status" value="1"/>
</dbReference>
<accession>A0A2N9F4Y1</accession>
<dbReference type="SUPFAM" id="SSF50630">
    <property type="entry name" value="Acid proteases"/>
    <property type="match status" value="1"/>
</dbReference>
<dbReference type="InterPro" id="IPR043128">
    <property type="entry name" value="Rev_trsase/Diguanyl_cyclase"/>
</dbReference>
<keyword evidence="5" id="KW-0479">Metal-binding</keyword>
<dbReference type="InterPro" id="IPR023780">
    <property type="entry name" value="Chromo_domain"/>
</dbReference>
<dbReference type="GO" id="GO:0006310">
    <property type="term" value="P:DNA recombination"/>
    <property type="evidence" value="ECO:0007669"/>
    <property type="project" value="UniProtKB-KW"/>
</dbReference>
<evidence type="ECO:0000256" key="15">
    <source>
        <dbReference type="ARBA" id="ARBA00023268"/>
    </source>
</evidence>
<keyword evidence="13" id="KW-0238">DNA-binding</keyword>
<keyword evidence="9" id="KW-0460">Magnesium</keyword>
<evidence type="ECO:0000256" key="9">
    <source>
        <dbReference type="ARBA" id="ARBA00022842"/>
    </source>
</evidence>
<dbReference type="GO" id="GO:0015074">
    <property type="term" value="P:DNA integration"/>
    <property type="evidence" value="ECO:0007669"/>
    <property type="project" value="UniProtKB-KW"/>
</dbReference>
<dbReference type="PANTHER" id="PTHR37984:SF5">
    <property type="entry name" value="PROTEIN NYNRIN-LIKE"/>
    <property type="match status" value="1"/>
</dbReference>
<dbReference type="GO" id="GO:0004190">
    <property type="term" value="F:aspartic-type endopeptidase activity"/>
    <property type="evidence" value="ECO:0007669"/>
    <property type="project" value="UniProtKB-KW"/>
</dbReference>
<dbReference type="InterPro" id="IPR005162">
    <property type="entry name" value="Retrotrans_gag_dom"/>
</dbReference>
<dbReference type="Pfam" id="PF17921">
    <property type="entry name" value="Integrase_H2C2"/>
    <property type="match status" value="1"/>
</dbReference>
<protein>
    <recommendedName>
        <fullName evidence="20">Reverse transcriptase</fullName>
    </recommendedName>
</protein>
<reference evidence="19" key="1">
    <citation type="submission" date="2018-02" db="EMBL/GenBank/DDBJ databases">
        <authorList>
            <person name="Cohen D.B."/>
            <person name="Kent A.D."/>
        </authorList>
    </citation>
    <scope>NUCLEOTIDE SEQUENCE</scope>
</reference>
<feature type="region of interest" description="Disordered" evidence="16">
    <location>
        <begin position="37"/>
        <end position="59"/>
    </location>
</feature>
<evidence type="ECO:0000259" key="18">
    <source>
        <dbReference type="PROSITE" id="PS50994"/>
    </source>
</evidence>
<keyword evidence="10" id="KW-0229">DNA integration</keyword>
<feature type="domain" description="Chromo" evidence="17">
    <location>
        <begin position="1310"/>
        <end position="1353"/>
    </location>
</feature>
<dbReference type="SUPFAM" id="SSF56672">
    <property type="entry name" value="DNA/RNA polymerases"/>
    <property type="match status" value="1"/>
</dbReference>
<evidence type="ECO:0000256" key="6">
    <source>
        <dbReference type="ARBA" id="ARBA00022750"/>
    </source>
</evidence>
<dbReference type="SUPFAM" id="SSF53098">
    <property type="entry name" value="Ribonuclease H-like"/>
    <property type="match status" value="1"/>
</dbReference>
<dbReference type="GO" id="GO:0003887">
    <property type="term" value="F:DNA-directed DNA polymerase activity"/>
    <property type="evidence" value="ECO:0007669"/>
    <property type="project" value="UniProtKB-KW"/>
</dbReference>
<dbReference type="Gene3D" id="3.10.20.370">
    <property type="match status" value="1"/>
</dbReference>
<evidence type="ECO:0000256" key="8">
    <source>
        <dbReference type="ARBA" id="ARBA00022801"/>
    </source>
</evidence>
<evidence type="ECO:0000256" key="10">
    <source>
        <dbReference type="ARBA" id="ARBA00022908"/>
    </source>
</evidence>
<dbReference type="PANTHER" id="PTHR37984">
    <property type="entry name" value="PROTEIN CBG26694"/>
    <property type="match status" value="1"/>
</dbReference>
<dbReference type="FunFam" id="3.10.10.10:FF:000007">
    <property type="entry name" value="Retrovirus-related Pol polyprotein from transposon 17.6-like Protein"/>
    <property type="match status" value="1"/>
</dbReference>
<keyword evidence="12" id="KW-0239">DNA-directed DNA polymerase</keyword>
<dbReference type="InterPro" id="IPR043502">
    <property type="entry name" value="DNA/RNA_pol_sf"/>
</dbReference>
<dbReference type="GO" id="GO:0004519">
    <property type="term" value="F:endonuclease activity"/>
    <property type="evidence" value="ECO:0007669"/>
    <property type="project" value="UniProtKB-KW"/>
</dbReference>
<keyword evidence="14" id="KW-0233">DNA recombination</keyword>
<organism evidence="19">
    <name type="scientific">Fagus sylvatica</name>
    <name type="common">Beechnut</name>
    <dbReference type="NCBI Taxonomy" id="28930"/>
    <lineage>
        <taxon>Eukaryota</taxon>
        <taxon>Viridiplantae</taxon>
        <taxon>Streptophyta</taxon>
        <taxon>Embryophyta</taxon>
        <taxon>Tracheophyta</taxon>
        <taxon>Spermatophyta</taxon>
        <taxon>Magnoliopsida</taxon>
        <taxon>eudicotyledons</taxon>
        <taxon>Gunneridae</taxon>
        <taxon>Pentapetalae</taxon>
        <taxon>rosids</taxon>
        <taxon>fabids</taxon>
        <taxon>Fagales</taxon>
        <taxon>Fagaceae</taxon>
        <taxon>Fagus</taxon>
    </lineage>
</organism>
<dbReference type="InterPro" id="IPR041577">
    <property type="entry name" value="RT_RNaseH_2"/>
</dbReference>
<keyword evidence="8" id="KW-0378">Hydrolase</keyword>
<evidence type="ECO:0000256" key="3">
    <source>
        <dbReference type="ARBA" id="ARBA00022695"/>
    </source>
</evidence>
<dbReference type="Pfam" id="PF24626">
    <property type="entry name" value="SH3_Tf2-1"/>
    <property type="match status" value="1"/>
</dbReference>
<dbReference type="InterPro" id="IPR056924">
    <property type="entry name" value="SH3_Tf2-1"/>
</dbReference>
<dbReference type="Gene3D" id="2.40.70.10">
    <property type="entry name" value="Acid Proteases"/>
    <property type="match status" value="1"/>
</dbReference>
<feature type="compositionally biased region" description="Polar residues" evidence="16">
    <location>
        <begin position="196"/>
        <end position="210"/>
    </location>
</feature>
<evidence type="ECO:0000256" key="13">
    <source>
        <dbReference type="ARBA" id="ARBA00023125"/>
    </source>
</evidence>
<dbReference type="InterPro" id="IPR001584">
    <property type="entry name" value="Integrase_cat-core"/>
</dbReference>
<evidence type="ECO:0000256" key="4">
    <source>
        <dbReference type="ARBA" id="ARBA00022722"/>
    </source>
</evidence>
<dbReference type="SUPFAM" id="SSF54160">
    <property type="entry name" value="Chromo domain-like"/>
    <property type="match status" value="1"/>
</dbReference>
<dbReference type="InterPro" id="IPR050951">
    <property type="entry name" value="Retrovirus_Pol_polyprotein"/>
</dbReference>
<dbReference type="Gene3D" id="3.10.10.10">
    <property type="entry name" value="HIV Type 1 Reverse Transcriptase, subunit A, domain 1"/>
    <property type="match status" value="1"/>
</dbReference>
<evidence type="ECO:0000256" key="1">
    <source>
        <dbReference type="ARBA" id="ARBA00022670"/>
    </source>
</evidence>
<dbReference type="GO" id="GO:0046872">
    <property type="term" value="F:metal ion binding"/>
    <property type="evidence" value="ECO:0007669"/>
    <property type="project" value="UniProtKB-KW"/>
</dbReference>
<evidence type="ECO:0000256" key="2">
    <source>
        <dbReference type="ARBA" id="ARBA00022679"/>
    </source>
</evidence>
<evidence type="ECO:0000259" key="17">
    <source>
        <dbReference type="PROSITE" id="PS50013"/>
    </source>
</evidence>
<dbReference type="PROSITE" id="PS50013">
    <property type="entry name" value="CHROMO_2"/>
    <property type="match status" value="1"/>
</dbReference>
<dbReference type="PROSITE" id="PS50994">
    <property type="entry name" value="INTEGRASE"/>
    <property type="match status" value="1"/>
</dbReference>
<keyword evidence="15" id="KW-0511">Multifunctional enzyme</keyword>
<dbReference type="FunFam" id="3.30.70.270:FF:000020">
    <property type="entry name" value="Transposon Tf2-6 polyprotein-like Protein"/>
    <property type="match status" value="1"/>
</dbReference>
<dbReference type="InterPro" id="IPR021109">
    <property type="entry name" value="Peptidase_aspartic_dom_sf"/>
</dbReference>
<evidence type="ECO:0000256" key="5">
    <source>
        <dbReference type="ARBA" id="ARBA00022723"/>
    </source>
</evidence>
<keyword evidence="11" id="KW-0695">RNA-directed DNA polymerase</keyword>
<dbReference type="Gene3D" id="3.30.420.10">
    <property type="entry name" value="Ribonuclease H-like superfamily/Ribonuclease H"/>
    <property type="match status" value="1"/>
</dbReference>
<dbReference type="GO" id="GO:0003964">
    <property type="term" value="F:RNA-directed DNA polymerase activity"/>
    <property type="evidence" value="ECO:0007669"/>
    <property type="project" value="UniProtKB-KW"/>
</dbReference>
<dbReference type="GO" id="GO:0006508">
    <property type="term" value="P:proteolysis"/>
    <property type="evidence" value="ECO:0007669"/>
    <property type="project" value="UniProtKB-KW"/>
</dbReference>
<evidence type="ECO:0000256" key="11">
    <source>
        <dbReference type="ARBA" id="ARBA00022918"/>
    </source>
</evidence>
<keyword evidence="7" id="KW-0255">Endonuclease</keyword>
<dbReference type="InterPro" id="IPR016197">
    <property type="entry name" value="Chromo-like_dom_sf"/>
</dbReference>
<dbReference type="Pfam" id="PF08284">
    <property type="entry name" value="RVP_2"/>
    <property type="match status" value="1"/>
</dbReference>
<dbReference type="GO" id="GO:0003677">
    <property type="term" value="F:DNA binding"/>
    <property type="evidence" value="ECO:0007669"/>
    <property type="project" value="UniProtKB-KW"/>
</dbReference>
<dbReference type="CDD" id="cd09274">
    <property type="entry name" value="RNase_HI_RT_Ty3"/>
    <property type="match status" value="1"/>
</dbReference>
<keyword evidence="1" id="KW-0645">Protease</keyword>
<evidence type="ECO:0008006" key="20">
    <source>
        <dbReference type="Google" id="ProtNLM"/>
    </source>
</evidence>
<dbReference type="InterPro" id="IPR036397">
    <property type="entry name" value="RNaseH_sf"/>
</dbReference>
<dbReference type="InterPro" id="IPR000953">
    <property type="entry name" value="Chromo/chromo_shadow_dom"/>
</dbReference>
<keyword evidence="6" id="KW-0064">Aspartyl protease</keyword>
<keyword evidence="4" id="KW-0540">Nuclease</keyword>
<dbReference type="Gene3D" id="2.40.50.40">
    <property type="match status" value="1"/>
</dbReference>
<dbReference type="InterPro" id="IPR041588">
    <property type="entry name" value="Integrase_H2C2"/>
</dbReference>
<dbReference type="Gene3D" id="1.10.340.70">
    <property type="match status" value="1"/>
</dbReference>
<proteinExistence type="predicted"/>